<dbReference type="FunCoup" id="A0A200Q6S3">
    <property type="interactions" value="3034"/>
</dbReference>
<dbReference type="AlphaFoldDB" id="A0A200Q6S3"/>
<keyword evidence="1" id="KW-1133">Transmembrane helix</keyword>
<gene>
    <name evidence="3" type="ORF">BVC80_857g38</name>
</gene>
<evidence type="ECO:0008006" key="5">
    <source>
        <dbReference type="Google" id="ProtNLM"/>
    </source>
</evidence>
<name>A0A200Q6S3_MACCD</name>
<keyword evidence="1" id="KW-0472">Membrane</keyword>
<dbReference type="InParanoid" id="A0A200Q6S3"/>
<evidence type="ECO:0000313" key="3">
    <source>
        <dbReference type="EMBL" id="OVA06200.1"/>
    </source>
</evidence>
<dbReference type="OMA" id="MNCEQSY"/>
<comment type="caution">
    <text evidence="3">The sequence shown here is derived from an EMBL/GenBank/DDBJ whole genome shotgun (WGS) entry which is preliminary data.</text>
</comment>
<keyword evidence="1" id="KW-0812">Transmembrane</keyword>
<feature type="signal peptide" evidence="2">
    <location>
        <begin position="1"/>
        <end position="31"/>
    </location>
</feature>
<sequence>MLSRGSVMSLHPINLISLLISVLLQIHRASSIVVPSSNCYTIDNTSHIYDFTSWIGHPFQYDGKDSDTVVRFCKDVESRSQTGYVDFGRFYTPEDFVAGSGDVNFVQGFYNGDLTNCEQSFDKMGRTAQVNIRCGSCLNGACKGELGCICSVSYDSSCSVIVELAIPCVKNGPRVFEGFTVGFHPRSWEVVYNGMTQVGFEKLHHEFSFGTEQTRVSLYMTAISAVSRLVGKPIFKVNPDEGLEVKLSGSGANGSPPTTLSPTMLILDWRCMSFYRMLIYIYLLSSAHFLEFYFVIFAGEKARDAPYEVSIAIPVEGYEPIEFTLAKMCEYRQDRKEDAARGWATFGVLACIFTVMSTLFCCGGFIYRTRVEHQHGLDALPGMAILSACLEAVSGGGGYSRAEDLNSTFVNQASWEQQPVSGQASQRTTEVKYGSI</sequence>
<keyword evidence="4" id="KW-1185">Reference proteome</keyword>
<evidence type="ECO:0000313" key="4">
    <source>
        <dbReference type="Proteomes" id="UP000195402"/>
    </source>
</evidence>
<proteinExistence type="predicted"/>
<dbReference type="Proteomes" id="UP000195402">
    <property type="component" value="Unassembled WGS sequence"/>
</dbReference>
<dbReference type="EMBL" id="MVGT01002934">
    <property type="protein sequence ID" value="OVA06200.1"/>
    <property type="molecule type" value="Genomic_DNA"/>
</dbReference>
<accession>A0A200Q6S3</accession>
<feature type="transmembrane region" description="Helical" evidence="1">
    <location>
        <begin position="277"/>
        <end position="298"/>
    </location>
</feature>
<organism evidence="3 4">
    <name type="scientific">Macleaya cordata</name>
    <name type="common">Five-seeded plume-poppy</name>
    <name type="synonym">Bocconia cordata</name>
    <dbReference type="NCBI Taxonomy" id="56857"/>
    <lineage>
        <taxon>Eukaryota</taxon>
        <taxon>Viridiplantae</taxon>
        <taxon>Streptophyta</taxon>
        <taxon>Embryophyta</taxon>
        <taxon>Tracheophyta</taxon>
        <taxon>Spermatophyta</taxon>
        <taxon>Magnoliopsida</taxon>
        <taxon>Ranunculales</taxon>
        <taxon>Papaveraceae</taxon>
        <taxon>Papaveroideae</taxon>
        <taxon>Macleaya</taxon>
    </lineage>
</organism>
<keyword evidence="2" id="KW-0732">Signal</keyword>
<dbReference type="PANTHER" id="PTHR35752">
    <property type="entry name" value="G-PROTEIN COUPLED RECEPTOR"/>
    <property type="match status" value="1"/>
</dbReference>
<dbReference type="OrthoDB" id="1848995at2759"/>
<evidence type="ECO:0000256" key="2">
    <source>
        <dbReference type="SAM" id="SignalP"/>
    </source>
</evidence>
<feature type="transmembrane region" description="Helical" evidence="1">
    <location>
        <begin position="342"/>
        <end position="367"/>
    </location>
</feature>
<dbReference type="PANTHER" id="PTHR35752:SF1">
    <property type="entry name" value="G-PROTEIN COUPLED RECEPTOR"/>
    <property type="match status" value="1"/>
</dbReference>
<feature type="chain" id="PRO_5012916529" description="G-protein coupled receptor" evidence="2">
    <location>
        <begin position="32"/>
        <end position="436"/>
    </location>
</feature>
<reference evidence="3 4" key="1">
    <citation type="journal article" date="2017" name="Mol. Plant">
        <title>The Genome of Medicinal Plant Macleaya cordata Provides New Insights into Benzylisoquinoline Alkaloids Metabolism.</title>
        <authorList>
            <person name="Liu X."/>
            <person name="Liu Y."/>
            <person name="Huang P."/>
            <person name="Ma Y."/>
            <person name="Qing Z."/>
            <person name="Tang Q."/>
            <person name="Cao H."/>
            <person name="Cheng P."/>
            <person name="Zheng Y."/>
            <person name="Yuan Z."/>
            <person name="Zhou Y."/>
            <person name="Liu J."/>
            <person name="Tang Z."/>
            <person name="Zhuo Y."/>
            <person name="Zhang Y."/>
            <person name="Yu L."/>
            <person name="Huang J."/>
            <person name="Yang P."/>
            <person name="Peng Q."/>
            <person name="Zhang J."/>
            <person name="Jiang W."/>
            <person name="Zhang Z."/>
            <person name="Lin K."/>
            <person name="Ro D.K."/>
            <person name="Chen X."/>
            <person name="Xiong X."/>
            <person name="Shang Y."/>
            <person name="Huang S."/>
            <person name="Zeng J."/>
        </authorList>
    </citation>
    <scope>NUCLEOTIDE SEQUENCE [LARGE SCALE GENOMIC DNA]</scope>
    <source>
        <strain evidence="4">cv. BLH2017</strain>
        <tissue evidence="3">Root</tissue>
    </source>
</reference>
<evidence type="ECO:0000256" key="1">
    <source>
        <dbReference type="SAM" id="Phobius"/>
    </source>
</evidence>
<protein>
    <recommendedName>
        <fullName evidence="5">G-protein coupled receptor</fullName>
    </recommendedName>
</protein>
<dbReference type="STRING" id="56857.A0A200Q6S3"/>